<dbReference type="SUPFAM" id="SSF56281">
    <property type="entry name" value="Metallo-hydrolase/oxidoreductase"/>
    <property type="match status" value="1"/>
</dbReference>
<dbReference type="Pfam" id="PF07521">
    <property type="entry name" value="RMMBL"/>
    <property type="match status" value="1"/>
</dbReference>
<dbReference type="Pfam" id="PF17770">
    <property type="entry name" value="RNase_J_C"/>
    <property type="match status" value="1"/>
</dbReference>
<gene>
    <name evidence="10" type="primary">rnj</name>
    <name evidence="12" type="ORF">OL233_02965</name>
</gene>
<dbReference type="PANTHER" id="PTHR43694:SF4">
    <property type="entry name" value="RIBONUCLEASE J 2"/>
    <property type="match status" value="1"/>
</dbReference>
<evidence type="ECO:0000256" key="8">
    <source>
        <dbReference type="ARBA" id="ARBA00022839"/>
    </source>
</evidence>
<dbReference type="InterPro" id="IPR036866">
    <property type="entry name" value="RibonucZ/Hydroxyglut_hydro"/>
</dbReference>
<evidence type="ECO:0000256" key="5">
    <source>
        <dbReference type="ARBA" id="ARBA00022759"/>
    </source>
</evidence>
<protein>
    <recommendedName>
        <fullName evidence="10">Ribonuclease J</fullName>
        <shortName evidence="10">RNase J</shortName>
        <ecNumber evidence="10">3.1.-.-</ecNumber>
    </recommendedName>
</protein>
<accession>A0ABT5X026</accession>
<dbReference type="InterPro" id="IPR030854">
    <property type="entry name" value="RNase_J_bac"/>
</dbReference>
<dbReference type="Gene3D" id="3.60.15.10">
    <property type="entry name" value="Ribonuclease Z/Hydroxyacylglutathione hydrolase-like"/>
    <property type="match status" value="1"/>
</dbReference>
<dbReference type="PANTHER" id="PTHR43694">
    <property type="entry name" value="RIBONUCLEASE J"/>
    <property type="match status" value="1"/>
</dbReference>
<evidence type="ECO:0000256" key="7">
    <source>
        <dbReference type="ARBA" id="ARBA00022833"/>
    </source>
</evidence>
<evidence type="ECO:0000256" key="10">
    <source>
        <dbReference type="HAMAP-Rule" id="MF_01491"/>
    </source>
</evidence>
<comment type="caution">
    <text evidence="10">Lacks conserved residue(s) required for the propagation of feature annotation.</text>
</comment>
<keyword evidence="1 10" id="KW-0963">Cytoplasm</keyword>
<dbReference type="InterPro" id="IPR042173">
    <property type="entry name" value="RNase_J_2"/>
</dbReference>
<comment type="subcellular location">
    <subcellularLocation>
        <location evidence="10">Cytoplasm</location>
    </subcellularLocation>
</comment>
<evidence type="ECO:0000256" key="1">
    <source>
        <dbReference type="ARBA" id="ARBA00022490"/>
    </source>
</evidence>
<dbReference type="HAMAP" id="MF_01491">
    <property type="entry name" value="RNase_J_bact"/>
    <property type="match status" value="1"/>
</dbReference>
<organism evidence="12 13">
    <name type="scientific">Vagococcus proximus</name>
    <dbReference type="NCBI Taxonomy" id="2991417"/>
    <lineage>
        <taxon>Bacteria</taxon>
        <taxon>Bacillati</taxon>
        <taxon>Bacillota</taxon>
        <taxon>Bacilli</taxon>
        <taxon>Lactobacillales</taxon>
        <taxon>Enterococcaceae</taxon>
        <taxon>Vagococcus</taxon>
    </lineage>
</organism>
<dbReference type="Pfam" id="PF00753">
    <property type="entry name" value="Lactamase_B"/>
    <property type="match status" value="1"/>
</dbReference>
<dbReference type="Pfam" id="PF22505">
    <property type="entry name" value="RNase_J_b_CASP"/>
    <property type="match status" value="1"/>
</dbReference>
<dbReference type="InterPro" id="IPR041636">
    <property type="entry name" value="RNase_J_C"/>
</dbReference>
<dbReference type="NCBIfam" id="TIGR00649">
    <property type="entry name" value="MG423"/>
    <property type="match status" value="1"/>
</dbReference>
<dbReference type="Gene3D" id="3.10.20.580">
    <property type="match status" value="1"/>
</dbReference>
<dbReference type="InterPro" id="IPR055132">
    <property type="entry name" value="RNase_J_b_CASP"/>
</dbReference>
<evidence type="ECO:0000256" key="6">
    <source>
        <dbReference type="ARBA" id="ARBA00022801"/>
    </source>
</evidence>
<dbReference type="SMART" id="SM00849">
    <property type="entry name" value="Lactamase_B"/>
    <property type="match status" value="1"/>
</dbReference>
<keyword evidence="7" id="KW-0862">Zinc</keyword>
<reference evidence="12" key="1">
    <citation type="submission" date="2022-10" db="EMBL/GenBank/DDBJ databases">
        <title>Vagococcus sp. isolated from poultry meat.</title>
        <authorList>
            <person name="Johansson P."/>
            <person name="Bjorkroth J."/>
        </authorList>
    </citation>
    <scope>NUCLEOTIDE SEQUENCE</scope>
    <source>
        <strain evidence="12">PNs007</strain>
    </source>
</reference>
<dbReference type="InterPro" id="IPR011108">
    <property type="entry name" value="RMMBL"/>
</dbReference>
<evidence type="ECO:0000259" key="11">
    <source>
        <dbReference type="SMART" id="SM00849"/>
    </source>
</evidence>
<evidence type="ECO:0000313" key="12">
    <source>
        <dbReference type="EMBL" id="MDF0479239.1"/>
    </source>
</evidence>
<dbReference type="PIRSF" id="PIRSF004803">
    <property type="entry name" value="RnjA"/>
    <property type="match status" value="1"/>
</dbReference>
<keyword evidence="9 10" id="KW-0694">RNA-binding</keyword>
<evidence type="ECO:0000256" key="2">
    <source>
        <dbReference type="ARBA" id="ARBA00022552"/>
    </source>
</evidence>
<keyword evidence="6 10" id="KW-0378">Hydrolase</keyword>
<dbReference type="Gene3D" id="3.40.50.10710">
    <property type="entry name" value="Metallo-hydrolase/oxidoreductase"/>
    <property type="match status" value="1"/>
</dbReference>
<dbReference type="Proteomes" id="UP001147148">
    <property type="component" value="Unassembled WGS sequence"/>
</dbReference>
<evidence type="ECO:0000313" key="13">
    <source>
        <dbReference type="Proteomes" id="UP001147148"/>
    </source>
</evidence>
<comment type="function">
    <text evidence="10">An RNase that has 5'-3' exonuclease and possibly endonuclease activity. Involved in maturation of rRNA and in some organisms also mRNA maturation and/or decay.</text>
</comment>
<dbReference type="RefSeq" id="WP_275470895.1">
    <property type="nucleotide sequence ID" value="NZ_JAPDSH010000002.1"/>
</dbReference>
<keyword evidence="5 10" id="KW-0255">Endonuclease</keyword>
<sequence length="563" mass="63193">MSNIKLIPLGGVRENGKNLYIVEVDEEIFVFDCGLKYPENDLLGIDIVIPDFSYLIENKDKVAGVFLTHGHADAIGALPYLLENLDVPVFGTELTIALAKIYVDEYPGSKKFSDFHEIDEFTEIDFEGGTVSFFRTTHTIPDSVGISLKTKEGNIVYTGDFKFDHSAIPMYQTDFARLAEIGKEGVLALLSDSTNSENPMQVASEREIAEEVYDTLRYWEGRIIVASVASNIQRIQQVLDAAHRSLRKVVLTGEDLEKIVRTAIKIGKIQLPSEDLIIDMKDLSNYQPEEILVLETGKTGEPIKALQRMASARTRGINISEGDLVYLTTTPSIAMETTVAKTEDMIYRAGGTVKSISDNFRVSGHANPNDLKLMLNLMKPKYFIPIQGEYRTLAAHADLAHELGMDYKNIYITGRGDILEYANGRMHMAGSTDADNIMIDGLGVGDIGNIVLRDRRILSEDGIFIAVTTINRKQQKIVSRPQITSRGFVYVKESKDLMKESAAIVEDIIAENLKSNDFEWAKLKQDIRDQLSRYLFEQTKRRPVILPVIMETSQRQYQNKKQS</sequence>
<keyword evidence="2 10" id="KW-0698">rRNA processing</keyword>
<name>A0ABT5X026_9ENTE</name>
<keyword evidence="4" id="KW-0479">Metal-binding</keyword>
<keyword evidence="13" id="KW-1185">Reference proteome</keyword>
<dbReference type="EMBL" id="JAPDSH010000002">
    <property type="protein sequence ID" value="MDF0479239.1"/>
    <property type="molecule type" value="Genomic_DNA"/>
</dbReference>
<evidence type="ECO:0000256" key="3">
    <source>
        <dbReference type="ARBA" id="ARBA00022722"/>
    </source>
</evidence>
<keyword evidence="3 10" id="KW-0540">Nuclease</keyword>
<evidence type="ECO:0000256" key="9">
    <source>
        <dbReference type="ARBA" id="ARBA00022884"/>
    </source>
</evidence>
<dbReference type="CDD" id="cd07714">
    <property type="entry name" value="RNaseJ_MBL-fold"/>
    <property type="match status" value="1"/>
</dbReference>
<proteinExistence type="inferred from homology"/>
<dbReference type="EC" id="3.1.-.-" evidence="10"/>
<comment type="subunit">
    <text evidence="10">Homodimer, may be a subunit of the RNA degradosome.</text>
</comment>
<keyword evidence="8 10" id="KW-0269">Exonuclease</keyword>
<comment type="caution">
    <text evidence="12">The sequence shown here is derived from an EMBL/GenBank/DDBJ whole genome shotgun (WGS) entry which is preliminary data.</text>
</comment>
<feature type="domain" description="Metallo-beta-lactamase" evidence="11">
    <location>
        <begin position="16"/>
        <end position="216"/>
    </location>
</feature>
<dbReference type="InterPro" id="IPR001279">
    <property type="entry name" value="Metallo-B-lactamas"/>
</dbReference>
<evidence type="ECO:0000256" key="4">
    <source>
        <dbReference type="ARBA" id="ARBA00022723"/>
    </source>
</evidence>
<comment type="similarity">
    <text evidence="10">Belongs to the metallo-beta-lactamase superfamily. RNA-metabolizing metallo-beta-lactamase-like family. Bacterial RNase J subfamily.</text>
</comment>
<dbReference type="InterPro" id="IPR004613">
    <property type="entry name" value="RNase_J"/>
</dbReference>